<protein>
    <submittedName>
        <fullName evidence="2">Uncharacterized protein</fullName>
    </submittedName>
</protein>
<name>A0A8H6E2N7_PETAA</name>
<evidence type="ECO:0000313" key="2">
    <source>
        <dbReference type="EMBL" id="KAF5856035.1"/>
    </source>
</evidence>
<dbReference type="AlphaFoldDB" id="A0A8H6E2N7"/>
<feature type="region of interest" description="Disordered" evidence="1">
    <location>
        <begin position="46"/>
        <end position="65"/>
    </location>
</feature>
<keyword evidence="3" id="KW-1185">Reference proteome</keyword>
<comment type="caution">
    <text evidence="2">The sequence shown here is derived from an EMBL/GenBank/DDBJ whole genome shotgun (WGS) entry which is preliminary data.</text>
</comment>
<accession>A0A8H6E2N7</accession>
<proteinExistence type="predicted"/>
<organism evidence="2 3">
    <name type="scientific">Petromyces alliaceus</name>
    <name type="common">Aspergillus alliaceus</name>
    <dbReference type="NCBI Taxonomy" id="209559"/>
    <lineage>
        <taxon>Eukaryota</taxon>
        <taxon>Fungi</taxon>
        <taxon>Dikarya</taxon>
        <taxon>Ascomycota</taxon>
        <taxon>Pezizomycotina</taxon>
        <taxon>Eurotiomycetes</taxon>
        <taxon>Eurotiomycetidae</taxon>
        <taxon>Eurotiales</taxon>
        <taxon>Aspergillaceae</taxon>
        <taxon>Aspergillus</taxon>
        <taxon>Aspergillus subgen. Circumdati</taxon>
    </lineage>
</organism>
<evidence type="ECO:0000256" key="1">
    <source>
        <dbReference type="SAM" id="MobiDB-lite"/>
    </source>
</evidence>
<sequence length="120" mass="13569">MAFPTTFLASGYISCYLSGYNLSLNLTSLRFISYIPPQICPSHPESGDCYTRSRANPLSPKPPPSPLPPNYLLINPVSTDPNGWRGKRLAQKESQSNLWFYRRLVLPRLQTRTDALARKL</sequence>
<dbReference type="Proteomes" id="UP000541154">
    <property type="component" value="Unassembled WGS sequence"/>
</dbReference>
<gene>
    <name evidence="2" type="ORF">ETB97_008000</name>
</gene>
<dbReference type="EMBL" id="SPNV01000354">
    <property type="protein sequence ID" value="KAF5856035.1"/>
    <property type="molecule type" value="Genomic_DNA"/>
</dbReference>
<evidence type="ECO:0000313" key="3">
    <source>
        <dbReference type="Proteomes" id="UP000541154"/>
    </source>
</evidence>
<reference evidence="2 3" key="1">
    <citation type="submission" date="2019-04" db="EMBL/GenBank/DDBJ databases">
        <title>Aspergillus burnettii sp. nov., novel species from soil in southeast Queensland.</title>
        <authorList>
            <person name="Gilchrist C.L.M."/>
            <person name="Pitt J.I."/>
            <person name="Lange L."/>
            <person name="Lacey H.J."/>
            <person name="Vuong D."/>
            <person name="Midgley D.J."/>
            <person name="Greenfield P."/>
            <person name="Bradbury M."/>
            <person name="Lacey E."/>
            <person name="Busk P.K."/>
            <person name="Pilgaard B."/>
            <person name="Chooi Y.H."/>
            <person name="Piggott A.M."/>
        </authorList>
    </citation>
    <scope>NUCLEOTIDE SEQUENCE [LARGE SCALE GENOMIC DNA]</scope>
    <source>
        <strain evidence="2 3">FRR 5400</strain>
    </source>
</reference>